<comment type="caution">
    <text evidence="7">The sequence shown here is derived from an EMBL/GenBank/DDBJ whole genome shotgun (WGS) entry which is preliminary data.</text>
</comment>
<dbReference type="SUPFAM" id="SSF53738">
    <property type="entry name" value="Phosphoglucomutase, first 3 domains"/>
    <property type="match status" value="2"/>
</dbReference>
<dbReference type="InterPro" id="IPR005846">
    <property type="entry name" value="A-D-PHexomutase_a/b/a-III"/>
</dbReference>
<dbReference type="InterPro" id="IPR005845">
    <property type="entry name" value="A-D-PHexomutase_a/b/a-II"/>
</dbReference>
<evidence type="ECO:0008006" key="8">
    <source>
        <dbReference type="Google" id="ProtNLM"/>
    </source>
</evidence>
<evidence type="ECO:0000259" key="6">
    <source>
        <dbReference type="Pfam" id="PF02880"/>
    </source>
</evidence>
<feature type="non-terminal residue" evidence="7">
    <location>
        <position position="1"/>
    </location>
</feature>
<dbReference type="Gene3D" id="3.40.120.10">
    <property type="entry name" value="Alpha-D-Glucose-1,6-Bisphosphate, subunit A, domain 3"/>
    <property type="match status" value="2"/>
</dbReference>
<dbReference type="GO" id="GO:0046872">
    <property type="term" value="F:metal ion binding"/>
    <property type="evidence" value="ECO:0007669"/>
    <property type="project" value="UniProtKB-KW"/>
</dbReference>
<dbReference type="SUPFAM" id="SSF55957">
    <property type="entry name" value="Phosphoglucomutase, C-terminal domain"/>
    <property type="match status" value="1"/>
</dbReference>
<sequence length="253" mass="28095">FPEIQPEPIAKNLTKLSQLVKEQKADVGLAADGDADRIGIVDEKGKFLNQHQVFALLCLYLLEVRGERGAIVKTLTSTEMISKLGKIFTVPVYETPVGFKYVAPLMIQKKAIIGGEESGGYGFRGHIPERDGILAGLYFLDFMVKTGRTPSQLLDYLYSKVGPHYYERIDSHLTKGKRQAIIERLASGSTDTIAGDKVTKVDTTDGFRFFLADESWLLIRLSGTEPLVRLYAEGESLEKVRNLLNEGKKIIGI</sequence>
<evidence type="ECO:0000256" key="3">
    <source>
        <dbReference type="ARBA" id="ARBA00023235"/>
    </source>
</evidence>
<accession>X1L6K3</accession>
<evidence type="ECO:0000313" key="7">
    <source>
        <dbReference type="EMBL" id="GAI14628.1"/>
    </source>
</evidence>
<dbReference type="EMBL" id="BARV01004023">
    <property type="protein sequence ID" value="GAI14628.1"/>
    <property type="molecule type" value="Genomic_DNA"/>
</dbReference>
<dbReference type="GO" id="GO:0005975">
    <property type="term" value="P:carbohydrate metabolic process"/>
    <property type="evidence" value="ECO:0007669"/>
    <property type="project" value="InterPro"/>
</dbReference>
<organism evidence="7">
    <name type="scientific">marine sediment metagenome</name>
    <dbReference type="NCBI Taxonomy" id="412755"/>
    <lineage>
        <taxon>unclassified sequences</taxon>
        <taxon>metagenomes</taxon>
        <taxon>ecological metagenomes</taxon>
    </lineage>
</organism>
<dbReference type="InterPro" id="IPR045244">
    <property type="entry name" value="PGM"/>
</dbReference>
<dbReference type="InterPro" id="IPR005843">
    <property type="entry name" value="A-D-PHexomutase_C"/>
</dbReference>
<dbReference type="Pfam" id="PF02880">
    <property type="entry name" value="PGM_PMM_III"/>
    <property type="match status" value="1"/>
</dbReference>
<dbReference type="AlphaFoldDB" id="X1L6K3"/>
<evidence type="ECO:0000256" key="1">
    <source>
        <dbReference type="ARBA" id="ARBA00022723"/>
    </source>
</evidence>
<keyword evidence="2" id="KW-0460">Magnesium</keyword>
<dbReference type="InterPro" id="IPR036900">
    <property type="entry name" value="A-D-PHexomutase_C_sf"/>
</dbReference>
<protein>
    <recommendedName>
        <fullName evidence="8">Alpha-D-phosphohexomutase alpha/beta/alpha domain-containing protein</fullName>
    </recommendedName>
</protein>
<proteinExistence type="predicted"/>
<dbReference type="InterPro" id="IPR016055">
    <property type="entry name" value="A-D-PHexomutase_a/b/a-I/II/III"/>
</dbReference>
<dbReference type="GO" id="GO:0005829">
    <property type="term" value="C:cytosol"/>
    <property type="evidence" value="ECO:0007669"/>
    <property type="project" value="TreeGrafter"/>
</dbReference>
<evidence type="ECO:0000259" key="4">
    <source>
        <dbReference type="Pfam" id="PF00408"/>
    </source>
</evidence>
<feature type="domain" description="Alpha-D-phosphohexomutase alpha/beta/alpha" evidence="5">
    <location>
        <begin position="1"/>
        <end position="45"/>
    </location>
</feature>
<keyword evidence="1" id="KW-0479">Metal-binding</keyword>
<evidence type="ECO:0000256" key="2">
    <source>
        <dbReference type="ARBA" id="ARBA00022842"/>
    </source>
</evidence>
<keyword evidence="3" id="KW-0413">Isomerase</keyword>
<dbReference type="PANTHER" id="PTHR22573:SF2">
    <property type="entry name" value="PHOSPHOGLUCOMUTASE"/>
    <property type="match status" value="1"/>
</dbReference>
<dbReference type="GO" id="GO:0004614">
    <property type="term" value="F:phosphoglucomutase activity"/>
    <property type="evidence" value="ECO:0007669"/>
    <property type="project" value="InterPro"/>
</dbReference>
<dbReference type="Gene3D" id="3.30.310.50">
    <property type="entry name" value="Alpha-D-phosphohexomutase, C-terminal domain"/>
    <property type="match status" value="1"/>
</dbReference>
<feature type="domain" description="Alpha-D-phosphohexomutase alpha/beta/alpha" evidence="6">
    <location>
        <begin position="50"/>
        <end position="159"/>
    </location>
</feature>
<dbReference type="Pfam" id="PF02879">
    <property type="entry name" value="PGM_PMM_II"/>
    <property type="match status" value="1"/>
</dbReference>
<reference evidence="7" key="1">
    <citation type="journal article" date="2014" name="Front. Microbiol.">
        <title>High frequency of phylogenetically diverse reductive dehalogenase-homologous genes in deep subseafloor sedimentary metagenomes.</title>
        <authorList>
            <person name="Kawai M."/>
            <person name="Futagami T."/>
            <person name="Toyoda A."/>
            <person name="Takaki Y."/>
            <person name="Nishi S."/>
            <person name="Hori S."/>
            <person name="Arai W."/>
            <person name="Tsubouchi T."/>
            <person name="Morono Y."/>
            <person name="Uchiyama I."/>
            <person name="Ito T."/>
            <person name="Fujiyama A."/>
            <person name="Inagaki F."/>
            <person name="Takami H."/>
        </authorList>
    </citation>
    <scope>NUCLEOTIDE SEQUENCE</scope>
    <source>
        <strain evidence="7">Expedition CK06-06</strain>
    </source>
</reference>
<evidence type="ECO:0000259" key="5">
    <source>
        <dbReference type="Pfam" id="PF02879"/>
    </source>
</evidence>
<name>X1L6K3_9ZZZZ</name>
<dbReference type="PANTHER" id="PTHR22573">
    <property type="entry name" value="PHOSPHOHEXOMUTASE FAMILY MEMBER"/>
    <property type="match status" value="1"/>
</dbReference>
<gene>
    <name evidence="7" type="ORF">S06H3_09226</name>
</gene>
<feature type="domain" description="Alpha-D-phosphohexomutase C-terminal" evidence="4">
    <location>
        <begin position="198"/>
        <end position="244"/>
    </location>
</feature>
<dbReference type="Pfam" id="PF00408">
    <property type="entry name" value="PGM_PMM_IV"/>
    <property type="match status" value="1"/>
</dbReference>